<accession>A0A7C3ECW6</accession>
<protein>
    <submittedName>
        <fullName evidence="2">Uncharacterized protein</fullName>
    </submittedName>
</protein>
<feature type="transmembrane region" description="Helical" evidence="1">
    <location>
        <begin position="12"/>
        <end position="29"/>
    </location>
</feature>
<keyword evidence="1" id="KW-1133">Transmembrane helix</keyword>
<gene>
    <name evidence="2" type="ORF">ENS59_08160</name>
</gene>
<dbReference type="EMBL" id="DSVL01000252">
    <property type="protein sequence ID" value="HFH29470.1"/>
    <property type="molecule type" value="Genomic_DNA"/>
</dbReference>
<evidence type="ECO:0000313" key="2">
    <source>
        <dbReference type="EMBL" id="HFH29470.1"/>
    </source>
</evidence>
<keyword evidence="1" id="KW-0812">Transmembrane</keyword>
<sequence length="603" mass="66153">MKRHVVLRTIGLFGLYVAVFITLVLIQYVRKTAFTLNLGSMVVSGNYLDVNEIKKQAKVEPVQVSGRFSVFFGGMEFSLAEDEGFTVLTTKGSRIPLSARAFSVLDTGVRLDLADGSSLIFKTFFANGVETLSIQAVLDASAQEIRLPFRPLRSSHITADEKNRFMVSAGGSNYSFSGSAIDYQNKYISLKGNMAVASYGQIPEKKGFNPGDLVLASALDDQAYMGAINRWLAQAGSSWERSMAGSPDEYTVLAYVSQAARTGNYRSATGTTPAAFLEGSQRTYRSSAFFGRLDEALRGLASADREYLGRLSRMINEKTLDILAEPDLIRTLSVRGSKTLVDELVNLVKALDPSTLTPATAVGVIEDTVLWKKYRGSDENPFERLKDQALFVIAGTLKPSSEGKVVAFPSSQGDLLYTLRLGNALLQYGSSAGLADWIGLGKTLILSALDLSDTNGSLPAVADLSADKASFVPVGDGRIASARIYPQITGYLYYPRVEDLSLAGYTGLWAWTAAGPLSATYDGSVLDITVPFFEGETHYMMIKGVKPFKKIQLYNIDFRTDPRFERYDSSGWAYSESEQTLLLKMKHRAKEEHIRIFYQVSEQ</sequence>
<keyword evidence="1" id="KW-0472">Membrane</keyword>
<organism evidence="2">
    <name type="scientific">Gracilinema caldarium</name>
    <dbReference type="NCBI Taxonomy" id="215591"/>
    <lineage>
        <taxon>Bacteria</taxon>
        <taxon>Pseudomonadati</taxon>
        <taxon>Spirochaetota</taxon>
        <taxon>Spirochaetia</taxon>
        <taxon>Spirochaetales</taxon>
        <taxon>Breznakiellaceae</taxon>
        <taxon>Gracilinema</taxon>
    </lineage>
</organism>
<reference evidence="2" key="1">
    <citation type="journal article" date="2020" name="mSystems">
        <title>Genome- and Community-Level Interaction Insights into Carbon Utilization and Element Cycling Functions of Hydrothermarchaeota in Hydrothermal Sediment.</title>
        <authorList>
            <person name="Zhou Z."/>
            <person name="Liu Y."/>
            <person name="Xu W."/>
            <person name="Pan J."/>
            <person name="Luo Z.H."/>
            <person name="Li M."/>
        </authorList>
    </citation>
    <scope>NUCLEOTIDE SEQUENCE [LARGE SCALE GENOMIC DNA]</scope>
    <source>
        <strain evidence="2">SpSt-503</strain>
    </source>
</reference>
<comment type="caution">
    <text evidence="2">The sequence shown here is derived from an EMBL/GenBank/DDBJ whole genome shotgun (WGS) entry which is preliminary data.</text>
</comment>
<name>A0A7C3ECW6_9SPIR</name>
<proteinExistence type="predicted"/>
<dbReference type="AlphaFoldDB" id="A0A7C3ECW6"/>
<evidence type="ECO:0000256" key="1">
    <source>
        <dbReference type="SAM" id="Phobius"/>
    </source>
</evidence>